<dbReference type="InterPro" id="IPR029063">
    <property type="entry name" value="SAM-dependent_MTases_sf"/>
</dbReference>
<name>A0ABS7QMZ1_9ACTN</name>
<dbReference type="InterPro" id="IPR013216">
    <property type="entry name" value="Methyltransf_11"/>
</dbReference>
<comment type="caution">
    <text evidence="3">The sequence shown here is derived from an EMBL/GenBank/DDBJ whole genome shotgun (WGS) entry which is preliminary data.</text>
</comment>
<dbReference type="Proteomes" id="UP001198565">
    <property type="component" value="Unassembled WGS sequence"/>
</dbReference>
<keyword evidence="3" id="KW-0808">Transferase</keyword>
<dbReference type="CDD" id="cd02440">
    <property type="entry name" value="AdoMet_MTases"/>
    <property type="match status" value="1"/>
</dbReference>
<keyword evidence="4" id="KW-1185">Reference proteome</keyword>
<sequence length="224" mass="23564">MMPMSDRADHVGPAGGHRSTGPRHHGADPASVRAFFAPKAATWDTKFPDDTPAYEAAVAELRLRPGDRVLDAGCGTGRALAACRAAVGADGVVIGADLTPQMLAEAARAGRDRIALLAEADASRLPLRDGVLDAVLAAGLVHHLGDPAQGLREFARVCRPGARLALFHPIGRAALAARRGHTLTPDDVRAEPNLRPLLARTGWTLAAYDDSDERYLALAVRDPG</sequence>
<accession>A0ABS7QMZ1</accession>
<feature type="domain" description="Methyltransferase type 11" evidence="2">
    <location>
        <begin position="70"/>
        <end position="165"/>
    </location>
</feature>
<dbReference type="Pfam" id="PF08241">
    <property type="entry name" value="Methyltransf_11"/>
    <property type="match status" value="1"/>
</dbReference>
<keyword evidence="3" id="KW-0489">Methyltransferase</keyword>
<protein>
    <submittedName>
        <fullName evidence="3">Methyltransferase domain-containing protein</fullName>
    </submittedName>
</protein>
<dbReference type="GO" id="GO:0008168">
    <property type="term" value="F:methyltransferase activity"/>
    <property type="evidence" value="ECO:0007669"/>
    <property type="project" value="UniProtKB-KW"/>
</dbReference>
<gene>
    <name evidence="3" type="ORF">K7472_06820</name>
</gene>
<reference evidence="3 4" key="1">
    <citation type="submission" date="2021-08" db="EMBL/GenBank/DDBJ databases">
        <title>Streptomyces sp. PTM05 isolated from lichen.</title>
        <authorList>
            <person name="Somphong A."/>
            <person name="Phongsopitanun W."/>
            <person name="Tanasupawat S."/>
        </authorList>
    </citation>
    <scope>NUCLEOTIDE SEQUENCE [LARGE SCALE GENOMIC DNA]</scope>
    <source>
        <strain evidence="3 4">Ptm05</strain>
    </source>
</reference>
<feature type="compositionally biased region" description="Basic and acidic residues" evidence="1">
    <location>
        <begin position="1"/>
        <end position="10"/>
    </location>
</feature>
<evidence type="ECO:0000313" key="3">
    <source>
        <dbReference type="EMBL" id="MBY8884556.1"/>
    </source>
</evidence>
<dbReference type="SUPFAM" id="SSF53335">
    <property type="entry name" value="S-adenosyl-L-methionine-dependent methyltransferases"/>
    <property type="match status" value="1"/>
</dbReference>
<proteinExistence type="predicted"/>
<dbReference type="Gene3D" id="3.40.50.150">
    <property type="entry name" value="Vaccinia Virus protein VP39"/>
    <property type="match status" value="1"/>
</dbReference>
<feature type="region of interest" description="Disordered" evidence="1">
    <location>
        <begin position="1"/>
        <end position="29"/>
    </location>
</feature>
<organism evidence="3 4">
    <name type="scientific">Streptantibioticus parmotrematis</name>
    <dbReference type="NCBI Taxonomy" id="2873249"/>
    <lineage>
        <taxon>Bacteria</taxon>
        <taxon>Bacillati</taxon>
        <taxon>Actinomycetota</taxon>
        <taxon>Actinomycetes</taxon>
        <taxon>Kitasatosporales</taxon>
        <taxon>Streptomycetaceae</taxon>
        <taxon>Streptantibioticus</taxon>
    </lineage>
</organism>
<dbReference type="PANTHER" id="PTHR43464">
    <property type="entry name" value="METHYLTRANSFERASE"/>
    <property type="match status" value="1"/>
</dbReference>
<dbReference type="GO" id="GO:0032259">
    <property type="term" value="P:methylation"/>
    <property type="evidence" value="ECO:0007669"/>
    <property type="project" value="UniProtKB-KW"/>
</dbReference>
<evidence type="ECO:0000256" key="1">
    <source>
        <dbReference type="SAM" id="MobiDB-lite"/>
    </source>
</evidence>
<evidence type="ECO:0000313" key="4">
    <source>
        <dbReference type="Proteomes" id="UP001198565"/>
    </source>
</evidence>
<evidence type="ECO:0000259" key="2">
    <source>
        <dbReference type="Pfam" id="PF08241"/>
    </source>
</evidence>
<dbReference type="PANTHER" id="PTHR43464:SF83">
    <property type="entry name" value="MALONYL-[ACYL-CARRIER PROTEIN] O-METHYLTRANSFERASE"/>
    <property type="match status" value="1"/>
</dbReference>
<dbReference type="EMBL" id="JAINVZ010000003">
    <property type="protein sequence ID" value="MBY8884556.1"/>
    <property type="molecule type" value="Genomic_DNA"/>
</dbReference>